<comment type="caution">
    <text evidence="2">The sequence shown here is derived from an EMBL/GenBank/DDBJ whole genome shotgun (WGS) entry which is preliminary data.</text>
</comment>
<proteinExistence type="predicted"/>
<feature type="compositionally biased region" description="Polar residues" evidence="1">
    <location>
        <begin position="84"/>
        <end position="98"/>
    </location>
</feature>
<organism evidence="2 3">
    <name type="scientific">Solea senegalensis</name>
    <name type="common">Senegalese sole</name>
    <dbReference type="NCBI Taxonomy" id="28829"/>
    <lineage>
        <taxon>Eukaryota</taxon>
        <taxon>Metazoa</taxon>
        <taxon>Chordata</taxon>
        <taxon>Craniata</taxon>
        <taxon>Vertebrata</taxon>
        <taxon>Euteleostomi</taxon>
        <taxon>Actinopterygii</taxon>
        <taxon>Neopterygii</taxon>
        <taxon>Teleostei</taxon>
        <taxon>Neoteleostei</taxon>
        <taxon>Acanthomorphata</taxon>
        <taxon>Carangaria</taxon>
        <taxon>Pleuronectiformes</taxon>
        <taxon>Pleuronectoidei</taxon>
        <taxon>Soleidae</taxon>
        <taxon>Solea</taxon>
    </lineage>
</organism>
<accession>A0AAV6SK45</accession>
<evidence type="ECO:0000313" key="3">
    <source>
        <dbReference type="Proteomes" id="UP000693946"/>
    </source>
</evidence>
<evidence type="ECO:0000256" key="1">
    <source>
        <dbReference type="SAM" id="MobiDB-lite"/>
    </source>
</evidence>
<name>A0AAV6SK45_SOLSE</name>
<dbReference type="EMBL" id="JAGKHQ010000004">
    <property type="protein sequence ID" value="KAG7517728.1"/>
    <property type="molecule type" value="Genomic_DNA"/>
</dbReference>
<feature type="compositionally biased region" description="Gly residues" evidence="1">
    <location>
        <begin position="108"/>
        <end position="118"/>
    </location>
</feature>
<reference evidence="2 3" key="1">
    <citation type="journal article" date="2021" name="Sci. Rep.">
        <title>Chromosome anchoring in Senegalese sole (Solea senegalensis) reveals sex-associated markers and genome rearrangements in flatfish.</title>
        <authorList>
            <person name="Guerrero-Cozar I."/>
            <person name="Gomez-Garrido J."/>
            <person name="Berbel C."/>
            <person name="Martinez-Blanch J.F."/>
            <person name="Alioto T."/>
            <person name="Claros M.G."/>
            <person name="Gagnaire P.A."/>
            <person name="Manchado M."/>
        </authorList>
    </citation>
    <scope>NUCLEOTIDE SEQUENCE [LARGE SCALE GENOMIC DNA]</scope>
    <source>
        <strain evidence="2">Sse05_10M</strain>
    </source>
</reference>
<dbReference type="AlphaFoldDB" id="A0AAV6SK45"/>
<dbReference type="Proteomes" id="UP000693946">
    <property type="component" value="Linkage Group LG12"/>
</dbReference>
<evidence type="ECO:0000313" key="2">
    <source>
        <dbReference type="EMBL" id="KAG7517728.1"/>
    </source>
</evidence>
<protein>
    <submittedName>
        <fullName evidence="2">Uncharacterized protein</fullName>
    </submittedName>
</protein>
<keyword evidence="3" id="KW-1185">Reference proteome</keyword>
<gene>
    <name evidence="2" type="ORF">JOB18_014945</name>
</gene>
<sequence length="129" mass="14361">MLACVTKSVLLALSLPQANFRKIHFWEFKQAVTDEEDVPTERIKACIRMVKKRRKINIYVAADGFQAKVLCFLPLPRNKETAAPSINNSQSTLRGSCSNRDRDRSGQTGAGGGGGDGGWQRWVRAPLER</sequence>
<feature type="region of interest" description="Disordered" evidence="1">
    <location>
        <begin position="81"/>
        <end position="129"/>
    </location>
</feature>